<proteinExistence type="predicted"/>
<accession>H1Y5Z7</accession>
<keyword evidence="2" id="KW-1185">Reference proteome</keyword>
<dbReference type="STRING" id="714943.Mucpa_6365"/>
<dbReference type="AlphaFoldDB" id="H1Y5Z7"/>
<sequence length="63" mass="7451">MVFSFGENHSESTKLQEFLFFLLSLHFAAEQKQRNWYAFILYFGKVIALQIKVHAQVVTYPHT</sequence>
<dbReference type="Proteomes" id="UP000002774">
    <property type="component" value="Chromosome"/>
</dbReference>
<reference evidence="1" key="1">
    <citation type="submission" date="2011-09" db="EMBL/GenBank/DDBJ databases">
        <title>The permanent draft genome of Mucilaginibacter paludis DSM 18603.</title>
        <authorList>
            <consortium name="US DOE Joint Genome Institute (JGI-PGF)"/>
            <person name="Lucas S."/>
            <person name="Han J."/>
            <person name="Lapidus A."/>
            <person name="Bruce D."/>
            <person name="Goodwin L."/>
            <person name="Pitluck S."/>
            <person name="Peters L."/>
            <person name="Kyrpides N."/>
            <person name="Mavromatis K."/>
            <person name="Ivanova N."/>
            <person name="Mikhailova N."/>
            <person name="Held B."/>
            <person name="Detter J.C."/>
            <person name="Tapia R."/>
            <person name="Han C."/>
            <person name="Land M."/>
            <person name="Hauser L."/>
            <person name="Markowitz V."/>
            <person name="Cheng J.-F."/>
            <person name="Hugenholtz P."/>
            <person name="Woyke T."/>
            <person name="Wu D."/>
            <person name="Tindall B."/>
            <person name="Brambilla E."/>
            <person name="Klenk H.-P."/>
            <person name="Eisen J.A."/>
        </authorList>
    </citation>
    <scope>NUCLEOTIDE SEQUENCE [LARGE SCALE GENOMIC DNA]</scope>
    <source>
        <strain evidence="1">DSM 18603</strain>
    </source>
</reference>
<organism evidence="1 2">
    <name type="scientific">Mucilaginibacter paludis DSM 18603</name>
    <dbReference type="NCBI Taxonomy" id="714943"/>
    <lineage>
        <taxon>Bacteria</taxon>
        <taxon>Pseudomonadati</taxon>
        <taxon>Bacteroidota</taxon>
        <taxon>Sphingobacteriia</taxon>
        <taxon>Sphingobacteriales</taxon>
        <taxon>Sphingobacteriaceae</taxon>
        <taxon>Mucilaginibacter</taxon>
    </lineage>
</organism>
<name>H1Y5Z7_9SPHI</name>
<dbReference type="HOGENOM" id="CLU_2880986_0_0_10"/>
<evidence type="ECO:0000313" key="2">
    <source>
        <dbReference type="Proteomes" id="UP000002774"/>
    </source>
</evidence>
<evidence type="ECO:0000313" key="1">
    <source>
        <dbReference type="EMBL" id="EHQ30419.1"/>
    </source>
</evidence>
<protein>
    <submittedName>
        <fullName evidence="1">Uncharacterized protein</fullName>
    </submittedName>
</protein>
<gene>
    <name evidence="1" type="ORF">Mucpa_6365</name>
</gene>
<dbReference type="EMBL" id="CM001403">
    <property type="protein sequence ID" value="EHQ30419.1"/>
    <property type="molecule type" value="Genomic_DNA"/>
</dbReference>